<accession>A0A7Y9WP06</accession>
<protein>
    <submittedName>
        <fullName evidence="2">Uncharacterized protein</fullName>
    </submittedName>
</protein>
<dbReference type="EMBL" id="JACCAU010000001">
    <property type="protein sequence ID" value="NYH13020.1"/>
    <property type="molecule type" value="Genomic_DNA"/>
</dbReference>
<keyword evidence="3" id="KW-1185">Reference proteome</keyword>
<dbReference type="EMBL" id="JACCAS010000001">
    <property type="protein sequence ID" value="NYH24449.1"/>
    <property type="molecule type" value="Genomic_DNA"/>
</dbReference>
<dbReference type="AlphaFoldDB" id="A0A7Y9WP06"/>
<evidence type="ECO:0000313" key="4">
    <source>
        <dbReference type="Proteomes" id="UP000572540"/>
    </source>
</evidence>
<name>A0A7Y9WP06_9BURK</name>
<dbReference type="Proteomes" id="UP000572540">
    <property type="component" value="Unassembled WGS sequence"/>
</dbReference>
<comment type="caution">
    <text evidence="2">The sequence shown here is derived from an EMBL/GenBank/DDBJ whole genome shotgun (WGS) entry which is preliminary data.</text>
</comment>
<dbReference type="Proteomes" id="UP000540929">
    <property type="component" value="Unassembled WGS sequence"/>
</dbReference>
<evidence type="ECO:0000313" key="3">
    <source>
        <dbReference type="Proteomes" id="UP000540929"/>
    </source>
</evidence>
<proteinExistence type="predicted"/>
<gene>
    <name evidence="2" type="ORF">GGD40_003928</name>
    <name evidence="1" type="ORF">GGD41_000248</name>
</gene>
<evidence type="ECO:0000313" key="2">
    <source>
        <dbReference type="EMBL" id="NYH24449.1"/>
    </source>
</evidence>
<organism evidence="2 3">
    <name type="scientific">Paraburkholderia bryophila</name>
    <dbReference type="NCBI Taxonomy" id="420952"/>
    <lineage>
        <taxon>Bacteria</taxon>
        <taxon>Pseudomonadati</taxon>
        <taxon>Pseudomonadota</taxon>
        <taxon>Betaproteobacteria</taxon>
        <taxon>Burkholderiales</taxon>
        <taxon>Burkholderiaceae</taxon>
        <taxon>Paraburkholderia</taxon>
    </lineage>
</organism>
<evidence type="ECO:0000313" key="1">
    <source>
        <dbReference type="EMBL" id="NYH13020.1"/>
    </source>
</evidence>
<sequence>MSRQTGPCGDALRSSARCGTAVLHLNPQLAGIDGMAVGWTYVRTPASGEP</sequence>
<reference evidence="3 4" key="1">
    <citation type="submission" date="2020-07" db="EMBL/GenBank/DDBJ databases">
        <title>Exploring microbial biodiversity for novel pathways involved in the catabolism of aromatic compounds derived from lignin.</title>
        <authorList>
            <person name="Elkins J."/>
        </authorList>
    </citation>
    <scope>NUCLEOTIDE SEQUENCE [LARGE SCALE GENOMIC DNA]</scope>
    <source>
        <strain evidence="1 4">H2C3B</strain>
        <strain evidence="2 3">H2C3C</strain>
    </source>
</reference>